<evidence type="ECO:0000259" key="1">
    <source>
        <dbReference type="Pfam" id="PF22691"/>
    </source>
</evidence>
<dbReference type="PANTHER" id="PTHR42870">
    <property type="entry name" value="ACETYL-COA C-ACETYLTRANSFERASE"/>
    <property type="match status" value="1"/>
</dbReference>
<accession>A0A7Z1AVR7</accession>
<dbReference type="InterPro" id="IPR016039">
    <property type="entry name" value="Thiolase-like"/>
</dbReference>
<organism evidence="2 3">
    <name type="scientific">Actinophytocola xinjiangensis</name>
    <dbReference type="NCBI Taxonomy" id="485602"/>
    <lineage>
        <taxon>Bacteria</taxon>
        <taxon>Bacillati</taxon>
        <taxon>Actinomycetota</taxon>
        <taxon>Actinomycetes</taxon>
        <taxon>Pseudonocardiales</taxon>
        <taxon>Pseudonocardiaceae</taxon>
    </lineage>
</organism>
<dbReference type="InterPro" id="IPR055140">
    <property type="entry name" value="Thiolase_C_2"/>
</dbReference>
<dbReference type="Gene3D" id="3.40.47.10">
    <property type="match status" value="1"/>
</dbReference>
<keyword evidence="3" id="KW-1185">Reference proteome</keyword>
<dbReference type="AlphaFoldDB" id="A0A7Z1AVR7"/>
<dbReference type="CDD" id="cd00829">
    <property type="entry name" value="SCP-x_thiolase"/>
    <property type="match status" value="1"/>
</dbReference>
<protein>
    <recommendedName>
        <fullName evidence="1">Thiolase C-terminal domain-containing protein</fullName>
    </recommendedName>
</protein>
<sequence>MTAQALRGVAAVVGVGESAYTRGGTDGVTDVSVALDASTAALADAGLTPGDVDGLVPPYMGATAEELIANLGLTGVRFCAQVNLGGASPVAALGYAASAVAAGLARTVLVPVGWAGYSGRRARALSAAEPTTSYRKAVRGLYAPNGVHSPSQVYAQVARRHQHEFGTPAEALGRVAVNTRAHAVATPNAIMRKPMALADHLASRWIVEPYRLLDCCMDSDAGAAVVVTAADDPRHTGRARAVLDGWADARPSEPLDMYNRADFFETGLTTAAPAAWAMAGVGPSDMDFAQIYDCFTFEVLQQLEEAGFCGRGESGDFVLSGHTDPGGRLPINTHGGLLSQAHALGMNHVVEAVRQLRHEAGPRQVDGARLGVVTGWGDLGDGSIAVLRREGR</sequence>
<reference evidence="2 3" key="1">
    <citation type="submission" date="2016-12" db="EMBL/GenBank/DDBJ databases">
        <title>The draft genome sequence of Actinophytocola xinjiangensis.</title>
        <authorList>
            <person name="Wang W."/>
            <person name="Yuan L."/>
        </authorList>
    </citation>
    <scope>NUCLEOTIDE SEQUENCE [LARGE SCALE GENOMIC DNA]</scope>
    <source>
        <strain evidence="2 3">CGMCC 4.4663</strain>
    </source>
</reference>
<gene>
    <name evidence="2" type="ORF">BLA60_34790</name>
</gene>
<dbReference type="SUPFAM" id="SSF53901">
    <property type="entry name" value="Thiolase-like"/>
    <property type="match status" value="2"/>
</dbReference>
<dbReference type="PIRSF" id="PIRSF000429">
    <property type="entry name" value="Ac-CoA_Ac_transf"/>
    <property type="match status" value="1"/>
</dbReference>
<dbReference type="Pfam" id="PF22691">
    <property type="entry name" value="Thiolase_C_1"/>
    <property type="match status" value="1"/>
</dbReference>
<name>A0A7Z1AVR7_9PSEU</name>
<dbReference type="RefSeq" id="WP_075137315.1">
    <property type="nucleotide sequence ID" value="NZ_MSIF01000026.1"/>
</dbReference>
<feature type="domain" description="Thiolase C-terminal" evidence="1">
    <location>
        <begin position="257"/>
        <end position="381"/>
    </location>
</feature>
<proteinExistence type="predicted"/>
<dbReference type="GO" id="GO:0016747">
    <property type="term" value="F:acyltransferase activity, transferring groups other than amino-acyl groups"/>
    <property type="evidence" value="ECO:0007669"/>
    <property type="project" value="InterPro"/>
</dbReference>
<comment type="caution">
    <text evidence="2">The sequence shown here is derived from an EMBL/GenBank/DDBJ whole genome shotgun (WGS) entry which is preliminary data.</text>
</comment>
<dbReference type="PANTHER" id="PTHR42870:SF1">
    <property type="entry name" value="NON-SPECIFIC LIPID-TRANSFER PROTEIN-LIKE 2"/>
    <property type="match status" value="1"/>
</dbReference>
<dbReference type="EMBL" id="MSIF01000026">
    <property type="protein sequence ID" value="OLF05684.1"/>
    <property type="molecule type" value="Genomic_DNA"/>
</dbReference>
<dbReference type="InterPro" id="IPR002155">
    <property type="entry name" value="Thiolase"/>
</dbReference>
<evidence type="ECO:0000313" key="3">
    <source>
        <dbReference type="Proteomes" id="UP000185696"/>
    </source>
</evidence>
<dbReference type="Proteomes" id="UP000185696">
    <property type="component" value="Unassembled WGS sequence"/>
</dbReference>
<evidence type="ECO:0000313" key="2">
    <source>
        <dbReference type="EMBL" id="OLF05684.1"/>
    </source>
</evidence>